<dbReference type="RefSeq" id="WP_182922988.1">
    <property type="nucleotide sequence ID" value="NZ_WNXD01000002.1"/>
</dbReference>
<keyword evidence="5" id="KW-1185">Reference proteome</keyword>
<dbReference type="InterPro" id="IPR045670">
    <property type="entry name" value="DUF5916"/>
</dbReference>
<dbReference type="AlphaFoldDB" id="A0A923E1G7"/>
<gene>
    <name evidence="4" type="ORF">GM921_12575</name>
</gene>
<accession>A0A923E1G7</accession>
<dbReference type="InterPro" id="IPR010502">
    <property type="entry name" value="Carb-bd_dom_fam9"/>
</dbReference>
<sequence length="810" mass="91752">MKLIFTCLILALCAPTSFAQSTPSKKKVQAKRTSVSPKIDGFLDDAVWDGVPIATDFVENRPVPGRVEPKEGRTEIKFLYDDYAIYVSARMYDKPDSVVHELVARDNIGNADFIGVVFDTFLDGQNGNGFFVTAAGVQFDAKYSLIGDEDPNWNAVWESAVKIDDKGWTAEMKIPYSALRFSSKDIQNWGMNVTRKRTGTNRQTFWNFVDPKVSGFINQSGVLEGLQGIKAPLRLSFSPYVSTLISNYPYNTPGIKNTQASINGGMDVKYGINQSFTLDMTLIPDFGQVQSDYRVLNLTPFEVKFNENRQFFTEGTELFNKGDLFYSKRIGSIPSYFDKSGLKSTDKVIKDPQEGKVLNATKISGRTSKGLGIGVFNAITNKMYTEVEDPTGNSSRFESQPLTNYNIFVLDQSLKNNSSVSVINTNVLRHGSAYDANVSAALFNINDKKNAYFINGAGKMSYLTADPIKENRNGYSYELQLGKKSGTYTFNYKQEFSDTKFDPSDMGFYTNNNFFNQSVNFAYNVYKPGKWYNQIQAWTEVEYSRRFKPGDYQSLGFFPGVYVQFKNQWSAELNANVLAKSNDFYESRNGQVYKAPASYRLGIYINPNRAKAYNFGGNITRTKVDLFDGVNYNFYFFQNFRVSDKLAFGLDLNFNPSYDFVSWVGFNGAQSVFSRYDRNTVENTMDAKYSFSNKMGIQLGVRHYWSDRRNKEFYALNTAGGLNAYTGPALQNVDRNYNVFNIDLAYVWQFTPGSELSITYKDAAETNDKFLTKRYGKNFDKVISGPQNNSLSIKVLYYIDYLGLVKKKSK</sequence>
<keyword evidence="1" id="KW-0732">Signal</keyword>
<dbReference type="Pfam" id="PF06452">
    <property type="entry name" value="CBM9_1"/>
    <property type="match status" value="1"/>
</dbReference>
<comment type="caution">
    <text evidence="4">The sequence shown here is derived from an EMBL/GenBank/DDBJ whole genome shotgun (WGS) entry which is preliminary data.</text>
</comment>
<dbReference type="GO" id="GO:0004553">
    <property type="term" value="F:hydrolase activity, hydrolyzing O-glycosyl compounds"/>
    <property type="evidence" value="ECO:0007669"/>
    <property type="project" value="InterPro"/>
</dbReference>
<dbReference type="EMBL" id="WNXD01000002">
    <property type="protein sequence ID" value="MBB2146328.1"/>
    <property type="molecule type" value="Genomic_DNA"/>
</dbReference>
<reference evidence="4" key="1">
    <citation type="submission" date="2019-11" db="EMBL/GenBank/DDBJ databases">
        <title>Description of Pedobacter sp. LMG 31464T.</title>
        <authorList>
            <person name="Carlier A."/>
            <person name="Qi S."/>
            <person name="Vandamme P."/>
        </authorList>
    </citation>
    <scope>NUCLEOTIDE SEQUENCE</scope>
    <source>
        <strain evidence="4">LMG 31464</strain>
    </source>
</reference>
<evidence type="ECO:0000259" key="3">
    <source>
        <dbReference type="Pfam" id="PF19313"/>
    </source>
</evidence>
<feature type="domain" description="DUF5916" evidence="3">
    <location>
        <begin position="232"/>
        <end position="804"/>
    </location>
</feature>
<evidence type="ECO:0008006" key="6">
    <source>
        <dbReference type="Google" id="ProtNLM"/>
    </source>
</evidence>
<proteinExistence type="predicted"/>
<feature type="domain" description="Carbohydrate-binding" evidence="2">
    <location>
        <begin position="39"/>
        <end position="219"/>
    </location>
</feature>
<evidence type="ECO:0000313" key="5">
    <source>
        <dbReference type="Proteomes" id="UP000601055"/>
    </source>
</evidence>
<dbReference type="GO" id="GO:0016052">
    <property type="term" value="P:carbohydrate catabolic process"/>
    <property type="evidence" value="ECO:0007669"/>
    <property type="project" value="InterPro"/>
</dbReference>
<dbReference type="CDD" id="cd09618">
    <property type="entry name" value="CBM9_like_2"/>
    <property type="match status" value="1"/>
</dbReference>
<evidence type="ECO:0000256" key="1">
    <source>
        <dbReference type="SAM" id="SignalP"/>
    </source>
</evidence>
<dbReference type="Proteomes" id="UP000601055">
    <property type="component" value="Unassembled WGS sequence"/>
</dbReference>
<organism evidence="4 5">
    <name type="scientific">Pedobacter planticolens</name>
    <dbReference type="NCBI Taxonomy" id="2679964"/>
    <lineage>
        <taxon>Bacteria</taxon>
        <taxon>Pseudomonadati</taxon>
        <taxon>Bacteroidota</taxon>
        <taxon>Sphingobacteriia</taxon>
        <taxon>Sphingobacteriales</taxon>
        <taxon>Sphingobacteriaceae</taxon>
        <taxon>Pedobacter</taxon>
    </lineage>
</organism>
<protein>
    <recommendedName>
        <fullName evidence="6">Carbohydrate family 9 binding domain-like</fullName>
    </recommendedName>
</protein>
<dbReference type="SUPFAM" id="SSF49344">
    <property type="entry name" value="CBD9-like"/>
    <property type="match status" value="1"/>
</dbReference>
<dbReference type="GO" id="GO:0030246">
    <property type="term" value="F:carbohydrate binding"/>
    <property type="evidence" value="ECO:0007669"/>
    <property type="project" value="InterPro"/>
</dbReference>
<dbReference type="Gene3D" id="2.60.40.1190">
    <property type="match status" value="1"/>
</dbReference>
<evidence type="ECO:0000313" key="4">
    <source>
        <dbReference type="EMBL" id="MBB2146328.1"/>
    </source>
</evidence>
<name>A0A923E1G7_9SPHI</name>
<feature type="signal peptide" evidence="1">
    <location>
        <begin position="1"/>
        <end position="19"/>
    </location>
</feature>
<feature type="chain" id="PRO_5037249179" description="Carbohydrate family 9 binding domain-like" evidence="1">
    <location>
        <begin position="20"/>
        <end position="810"/>
    </location>
</feature>
<dbReference type="Pfam" id="PF19313">
    <property type="entry name" value="DUF5916"/>
    <property type="match status" value="1"/>
</dbReference>
<evidence type="ECO:0000259" key="2">
    <source>
        <dbReference type="Pfam" id="PF06452"/>
    </source>
</evidence>